<comment type="caution">
    <text evidence="2">The sequence shown here is derived from an EMBL/GenBank/DDBJ whole genome shotgun (WGS) entry which is preliminary data.</text>
</comment>
<keyword evidence="1" id="KW-0812">Transmembrane</keyword>
<accession>A0A542BQD1</accession>
<reference evidence="2" key="1">
    <citation type="submission" date="2019-06" db="EMBL/GenBank/DDBJ databases">
        <authorList>
            <person name="Deangelis K."/>
            <person name="Huntemann M."/>
            <person name="Clum A."/>
            <person name="Pillay M."/>
            <person name="Palaniappan K."/>
            <person name="Varghese N."/>
            <person name="Mikhailova N."/>
            <person name="Stamatis D."/>
            <person name="Reddy T."/>
            <person name="Daum C."/>
            <person name="Shapiro N."/>
            <person name="Ivanova N."/>
            <person name="Kyrpides N."/>
            <person name="Woyke T."/>
        </authorList>
    </citation>
    <scope>NUCLEOTIDE SEQUENCE [LARGE SCALE GENOMIC DNA]</scope>
    <source>
        <strain evidence="2">128R</strain>
    </source>
</reference>
<sequence length="33" mass="3621">MKQHKLTTDFCANVALVVICLTALVWGFIDKAA</sequence>
<dbReference type="AlphaFoldDB" id="A0A542BQD1"/>
<evidence type="ECO:0000256" key="1">
    <source>
        <dbReference type="SAM" id="Phobius"/>
    </source>
</evidence>
<protein>
    <submittedName>
        <fullName evidence="2">Uncharacterized protein</fullName>
    </submittedName>
</protein>
<feature type="transmembrane region" description="Helical" evidence="1">
    <location>
        <begin position="12"/>
        <end position="29"/>
    </location>
</feature>
<name>A0A542BQD1_SERFO</name>
<gene>
    <name evidence="2" type="ORF">FHU10_4332</name>
</gene>
<keyword evidence="1" id="KW-1133">Transmembrane helix</keyword>
<keyword evidence="1" id="KW-0472">Membrane</keyword>
<evidence type="ECO:0000313" key="2">
    <source>
        <dbReference type="EMBL" id="TVZ71692.1"/>
    </source>
</evidence>
<dbReference type="EMBL" id="VISQ01000001">
    <property type="protein sequence ID" value="TVZ71692.1"/>
    <property type="molecule type" value="Genomic_DNA"/>
</dbReference>
<organism evidence="2">
    <name type="scientific">Serratia fonticola</name>
    <dbReference type="NCBI Taxonomy" id="47917"/>
    <lineage>
        <taxon>Bacteria</taxon>
        <taxon>Pseudomonadati</taxon>
        <taxon>Pseudomonadota</taxon>
        <taxon>Gammaproteobacteria</taxon>
        <taxon>Enterobacterales</taxon>
        <taxon>Yersiniaceae</taxon>
        <taxon>Serratia</taxon>
    </lineage>
</organism>
<proteinExistence type="predicted"/>
<reference evidence="2" key="2">
    <citation type="submission" date="2019-08" db="EMBL/GenBank/DDBJ databases">
        <title>Investigation of anaerobic lignin degradation for improved lignocellulosic biofuels.</title>
        <authorList>
            <person name="Deangelis K.PhD."/>
        </authorList>
    </citation>
    <scope>NUCLEOTIDE SEQUENCE [LARGE SCALE GENOMIC DNA]</scope>
    <source>
        <strain evidence="2">128R</strain>
    </source>
</reference>